<feature type="signal peptide" evidence="17">
    <location>
        <begin position="1"/>
        <end position="23"/>
    </location>
</feature>
<feature type="compositionally biased region" description="Polar residues" evidence="16">
    <location>
        <begin position="484"/>
        <end position="532"/>
    </location>
</feature>
<feature type="coiled-coil region" evidence="15">
    <location>
        <begin position="737"/>
        <end position="764"/>
    </location>
</feature>
<evidence type="ECO:0000256" key="7">
    <source>
        <dbReference type="ARBA" id="ARBA00022729"/>
    </source>
</evidence>
<reference evidence="21 22" key="1">
    <citation type="submission" date="2024-03" db="EMBL/GenBank/DDBJ databases">
        <title>Community enrichment and isolation of bacterial strains for fucoidan degradation.</title>
        <authorList>
            <person name="Sichert A."/>
        </authorList>
    </citation>
    <scope>NUCLEOTIDE SEQUENCE [LARGE SCALE GENOMIC DNA]</scope>
    <source>
        <strain evidence="21 22">AS12</strain>
    </source>
</reference>
<keyword evidence="14" id="KW-0449">Lipoprotein</keyword>
<feature type="chain" id="PRO_5047378343" evidence="17">
    <location>
        <begin position="24"/>
        <end position="931"/>
    </location>
</feature>
<keyword evidence="8" id="KW-0625">Polysaccharide transport</keyword>
<evidence type="ECO:0000256" key="10">
    <source>
        <dbReference type="ARBA" id="ARBA00023114"/>
    </source>
</evidence>
<keyword evidence="11" id="KW-0472">Membrane</keyword>
<evidence type="ECO:0000256" key="11">
    <source>
        <dbReference type="ARBA" id="ARBA00023136"/>
    </source>
</evidence>
<proteinExistence type="inferred from homology"/>
<dbReference type="Pfam" id="PF22461">
    <property type="entry name" value="SLBB_2"/>
    <property type="match status" value="1"/>
</dbReference>
<dbReference type="Gene3D" id="3.10.560.10">
    <property type="entry name" value="Outer membrane lipoprotein wza domain like"/>
    <property type="match status" value="5"/>
</dbReference>
<evidence type="ECO:0000259" key="20">
    <source>
        <dbReference type="Pfam" id="PF22461"/>
    </source>
</evidence>
<protein>
    <submittedName>
        <fullName evidence="21">SLBB domain-containing protein</fullName>
    </submittedName>
</protein>
<evidence type="ECO:0000256" key="12">
    <source>
        <dbReference type="ARBA" id="ARBA00023139"/>
    </source>
</evidence>
<dbReference type="Pfam" id="PF10531">
    <property type="entry name" value="SLBB"/>
    <property type="match status" value="3"/>
</dbReference>
<keyword evidence="3" id="KW-0813">Transport</keyword>
<comment type="similarity">
    <text evidence="2">Belongs to the BexD/CtrA/VexA family.</text>
</comment>
<evidence type="ECO:0000313" key="21">
    <source>
        <dbReference type="EMBL" id="MEM5496986.1"/>
    </source>
</evidence>
<feature type="domain" description="SLBB" evidence="20">
    <location>
        <begin position="205"/>
        <end position="282"/>
    </location>
</feature>
<keyword evidence="13" id="KW-0998">Cell outer membrane</keyword>
<feature type="domain" description="Soluble ligand binding" evidence="19">
    <location>
        <begin position="289"/>
        <end position="337"/>
    </location>
</feature>
<gene>
    <name evidence="21" type="ORF">WNY77_06225</name>
</gene>
<evidence type="ECO:0000256" key="5">
    <source>
        <dbReference type="ARBA" id="ARBA00022597"/>
    </source>
</evidence>
<evidence type="ECO:0000313" key="22">
    <source>
        <dbReference type="Proteomes" id="UP001461163"/>
    </source>
</evidence>
<dbReference type="InterPro" id="IPR003715">
    <property type="entry name" value="Poly_export_N"/>
</dbReference>
<keyword evidence="15" id="KW-0175">Coiled coil</keyword>
<keyword evidence="10" id="KW-0626">Porin</keyword>
<feature type="domain" description="Soluble ligand binding" evidence="19">
    <location>
        <begin position="692"/>
        <end position="736"/>
    </location>
</feature>
<keyword evidence="6" id="KW-0812">Transmembrane</keyword>
<accession>A0ABU9SU16</accession>
<evidence type="ECO:0000256" key="8">
    <source>
        <dbReference type="ARBA" id="ARBA00023047"/>
    </source>
</evidence>
<evidence type="ECO:0000256" key="2">
    <source>
        <dbReference type="ARBA" id="ARBA00009450"/>
    </source>
</evidence>
<evidence type="ECO:0000256" key="9">
    <source>
        <dbReference type="ARBA" id="ARBA00023065"/>
    </source>
</evidence>
<evidence type="ECO:0000256" key="4">
    <source>
        <dbReference type="ARBA" id="ARBA00022452"/>
    </source>
</evidence>
<keyword evidence="9" id="KW-0406">Ion transport</keyword>
<evidence type="ECO:0000256" key="14">
    <source>
        <dbReference type="ARBA" id="ARBA00023288"/>
    </source>
</evidence>
<comment type="subcellular location">
    <subcellularLocation>
        <location evidence="1">Cell outer membrane</location>
        <topology evidence="1">Multi-pass membrane protein</topology>
    </subcellularLocation>
</comment>
<evidence type="ECO:0000256" key="6">
    <source>
        <dbReference type="ARBA" id="ARBA00022692"/>
    </source>
</evidence>
<feature type="domain" description="Soluble ligand binding" evidence="19">
    <location>
        <begin position="600"/>
        <end position="643"/>
    </location>
</feature>
<dbReference type="InterPro" id="IPR019554">
    <property type="entry name" value="Soluble_ligand-bd"/>
</dbReference>
<sequence>MLRKFNFQIIALLAFMLVAPVNAVTPSAQQIEQFKSMPKAQQEALARQMGIDLSDLNLSGGSSNNIQVQSETQVNRYVDDDEIAKRLAEQSANKDKTKELKPFGYDLFDSSTATASFAPPTNLPVPADYILGPGDTIRVQLFGKVSEQHSLQVNNEGVIEVPDLGPMNAAGLSYNEFKQQLTQRYSEQVIGVTPNISMGELRTIQVYMVGEAYQPGAYTVSALSTITNALFSSGGINDVGSLRHIELKRAGKTVTEFDLYDLLVFGDTSKDMRLQQGDVIFIPIVKKLVSVDGEVRRPAIYEANDNDTMASMLNIAGGLLPTAAAKSLQVARSTASDGFEVKTVNMQDRAGRSLKLAAGDFINVPAAGNEFNNAVVVMGAYATPGLTQWRPGLMLSDLVNRNSLMGTTDVDYALIMRGAKFARQSDIIQFEPAKVLSGETDVELNAFDKVVFFNRFTPIDPAVEEDRKQKEFLSGLENTRFSLSQQNSTTGGYVNNIPMQNGANGQTTSNSQNPQFENTLRDQSTGNNSRNIKGSDDNDNDADNKEDNRANFLQELDLASFTEKYLILEKTKYLSREELLAPIIERLQNESTQSSPMKLVEITGQVKFPGVYPVQKNATVRDLILAGGGLLESAYLQKAEISRTGLDSDNALQIDHIQIDLIDSMLGNSQIALQSKDTLNVLRTPDWHENKKVELVGEVVFPGVYQIKKGETLAQLIERAGGFTEEATVKAVVFTREELKERERENLDKSVENLRQQIASTNLSGSQNVKTIDYQEATLILDELLNVEPVGRLVIDMPQIIAGNPTADLSLKDGDKLFVPNISSSVSVVGEVFVPSTHMFKSSKTLKQYISNSGGETDRADMGDVYIVKADGSVTIPETSFWFSSNDTVLEPGDTIVVPRDVTNYERLGLWQTVTSIVYQSAIALIAIGNL</sequence>
<evidence type="ECO:0000256" key="15">
    <source>
        <dbReference type="SAM" id="Coils"/>
    </source>
</evidence>
<comment type="caution">
    <text evidence="21">The sequence shown here is derived from an EMBL/GenBank/DDBJ whole genome shotgun (WGS) entry which is preliminary data.</text>
</comment>
<evidence type="ECO:0000256" key="3">
    <source>
        <dbReference type="ARBA" id="ARBA00022448"/>
    </source>
</evidence>
<keyword evidence="22" id="KW-1185">Reference proteome</keyword>
<dbReference type="PANTHER" id="PTHR33619:SF3">
    <property type="entry name" value="POLYSACCHARIDE EXPORT PROTEIN GFCE-RELATED"/>
    <property type="match status" value="1"/>
</dbReference>
<name>A0ABU9SU16_9ALTE</name>
<feature type="region of interest" description="Disordered" evidence="16">
    <location>
        <begin position="484"/>
        <end position="546"/>
    </location>
</feature>
<evidence type="ECO:0000256" key="16">
    <source>
        <dbReference type="SAM" id="MobiDB-lite"/>
    </source>
</evidence>
<keyword evidence="12" id="KW-0564">Palmitate</keyword>
<dbReference type="EMBL" id="JBBMQS010000003">
    <property type="protein sequence ID" value="MEM5496986.1"/>
    <property type="molecule type" value="Genomic_DNA"/>
</dbReference>
<keyword evidence="5" id="KW-0762">Sugar transport</keyword>
<dbReference type="InterPro" id="IPR049712">
    <property type="entry name" value="Poly_export"/>
</dbReference>
<dbReference type="Pfam" id="PF02563">
    <property type="entry name" value="Poly_export"/>
    <property type="match status" value="1"/>
</dbReference>
<dbReference type="InterPro" id="IPR054765">
    <property type="entry name" value="SLBB_dom"/>
</dbReference>
<evidence type="ECO:0000256" key="17">
    <source>
        <dbReference type="SAM" id="SignalP"/>
    </source>
</evidence>
<keyword evidence="4" id="KW-1134">Transmembrane beta strand</keyword>
<dbReference type="Proteomes" id="UP001461163">
    <property type="component" value="Unassembled WGS sequence"/>
</dbReference>
<evidence type="ECO:0000259" key="19">
    <source>
        <dbReference type="Pfam" id="PF10531"/>
    </source>
</evidence>
<dbReference type="PANTHER" id="PTHR33619">
    <property type="entry name" value="POLYSACCHARIDE EXPORT PROTEIN GFCE-RELATED"/>
    <property type="match status" value="1"/>
</dbReference>
<keyword evidence="7 17" id="KW-0732">Signal</keyword>
<feature type="domain" description="Polysaccharide export protein N-terminal" evidence="18">
    <location>
        <begin position="124"/>
        <end position="190"/>
    </location>
</feature>
<evidence type="ECO:0000256" key="13">
    <source>
        <dbReference type="ARBA" id="ARBA00023237"/>
    </source>
</evidence>
<evidence type="ECO:0000256" key="1">
    <source>
        <dbReference type="ARBA" id="ARBA00004571"/>
    </source>
</evidence>
<evidence type="ECO:0000259" key="18">
    <source>
        <dbReference type="Pfam" id="PF02563"/>
    </source>
</evidence>
<organism evidence="21 22">
    <name type="scientific">Paraglaciecola mesophila</name>
    <dbReference type="NCBI Taxonomy" id="197222"/>
    <lineage>
        <taxon>Bacteria</taxon>
        <taxon>Pseudomonadati</taxon>
        <taxon>Pseudomonadota</taxon>
        <taxon>Gammaproteobacteria</taxon>
        <taxon>Alteromonadales</taxon>
        <taxon>Alteromonadaceae</taxon>
        <taxon>Paraglaciecola</taxon>
    </lineage>
</organism>
<dbReference type="RefSeq" id="WP_342881218.1">
    <property type="nucleotide sequence ID" value="NZ_JBBMQS010000003.1"/>
</dbReference>